<evidence type="ECO:0000256" key="1">
    <source>
        <dbReference type="ARBA" id="ARBA00006499"/>
    </source>
</evidence>
<feature type="region of interest" description="Disordered" evidence="10">
    <location>
        <begin position="189"/>
        <end position="216"/>
    </location>
</feature>
<dbReference type="PANTHER" id="PTHR10655:SF17">
    <property type="entry name" value="LYSOPHOSPHOLIPASE-LIKE PROTEIN 1"/>
    <property type="match status" value="1"/>
</dbReference>
<feature type="region of interest" description="Disordered" evidence="10">
    <location>
        <begin position="1"/>
        <end position="34"/>
    </location>
</feature>
<name>S8CCI9_DACHA</name>
<keyword evidence="6" id="KW-0276">Fatty acid metabolism</keyword>
<dbReference type="Proteomes" id="UP000015100">
    <property type="component" value="Unassembled WGS sequence"/>
</dbReference>
<dbReference type="GO" id="GO:0008474">
    <property type="term" value="F:palmitoyl-(protein) hydrolase activity"/>
    <property type="evidence" value="ECO:0007669"/>
    <property type="project" value="UniProtKB-EC"/>
</dbReference>
<accession>S8CCI9</accession>
<dbReference type="InterPro" id="IPR029058">
    <property type="entry name" value="AB_hydrolase_fold"/>
</dbReference>
<keyword evidence="5" id="KW-0378">Hydrolase</keyword>
<comment type="similarity">
    <text evidence="1">Belongs to the AB hydrolase superfamily. AB hydrolase 2 family.</text>
</comment>
<comment type="catalytic activity">
    <reaction evidence="9">
        <text>S-hexadecanoyl-L-cysteinyl-[protein] + H2O = L-cysteinyl-[protein] + hexadecanoate + H(+)</text>
        <dbReference type="Rhea" id="RHEA:19233"/>
        <dbReference type="Rhea" id="RHEA-COMP:10131"/>
        <dbReference type="Rhea" id="RHEA-COMP:11032"/>
        <dbReference type="ChEBI" id="CHEBI:7896"/>
        <dbReference type="ChEBI" id="CHEBI:15377"/>
        <dbReference type="ChEBI" id="CHEBI:15378"/>
        <dbReference type="ChEBI" id="CHEBI:29950"/>
        <dbReference type="ChEBI" id="CHEBI:74151"/>
        <dbReference type="EC" id="3.1.2.22"/>
    </reaction>
</comment>
<reference evidence="12 13" key="1">
    <citation type="journal article" date="2013" name="PLoS Genet.">
        <title>Genomic mechanisms accounting for the adaptation to parasitism in nematode-trapping fungi.</title>
        <authorList>
            <person name="Meerupati T."/>
            <person name="Andersson K.M."/>
            <person name="Friman E."/>
            <person name="Kumar D."/>
            <person name="Tunlid A."/>
            <person name="Ahren D."/>
        </authorList>
    </citation>
    <scope>NUCLEOTIDE SEQUENCE [LARGE SCALE GENOMIC DNA]</scope>
    <source>
        <strain evidence="12 13">CBS 200.50</strain>
    </source>
</reference>
<evidence type="ECO:0000313" key="12">
    <source>
        <dbReference type="EMBL" id="EPS45342.1"/>
    </source>
</evidence>
<feature type="compositionally biased region" description="Basic and acidic residues" evidence="10">
    <location>
        <begin position="198"/>
        <end position="214"/>
    </location>
</feature>
<dbReference type="GO" id="GO:0006631">
    <property type="term" value="P:fatty acid metabolic process"/>
    <property type="evidence" value="ECO:0007669"/>
    <property type="project" value="UniProtKB-KW"/>
</dbReference>
<evidence type="ECO:0000256" key="6">
    <source>
        <dbReference type="ARBA" id="ARBA00022832"/>
    </source>
</evidence>
<comment type="caution">
    <text evidence="12">The sequence shown here is derived from an EMBL/GenBank/DDBJ whole genome shotgun (WGS) entry which is preliminary data.</text>
</comment>
<dbReference type="eggNOG" id="KOG2112">
    <property type="taxonomic scope" value="Eukaryota"/>
</dbReference>
<dbReference type="InterPro" id="IPR050565">
    <property type="entry name" value="LYPA1-2/EST-like"/>
</dbReference>
<evidence type="ECO:0000256" key="3">
    <source>
        <dbReference type="ARBA" id="ARBA00014923"/>
    </source>
</evidence>
<keyword evidence="6" id="KW-0443">Lipid metabolism</keyword>
<keyword evidence="4" id="KW-0719">Serine esterase</keyword>
<evidence type="ECO:0000256" key="10">
    <source>
        <dbReference type="SAM" id="MobiDB-lite"/>
    </source>
</evidence>
<evidence type="ECO:0000259" key="11">
    <source>
        <dbReference type="Pfam" id="PF02230"/>
    </source>
</evidence>
<evidence type="ECO:0000313" key="13">
    <source>
        <dbReference type="Proteomes" id="UP000015100"/>
    </source>
</evidence>
<dbReference type="AlphaFoldDB" id="S8CCI9"/>
<dbReference type="OrthoDB" id="2418081at2759"/>
<keyword evidence="13" id="KW-1185">Reference proteome</keyword>
<dbReference type="Pfam" id="PF02230">
    <property type="entry name" value="Abhydrolase_2"/>
    <property type="match status" value="2"/>
</dbReference>
<feature type="compositionally biased region" description="Basic and acidic residues" evidence="10">
    <location>
        <begin position="11"/>
        <end position="26"/>
    </location>
</feature>
<dbReference type="STRING" id="1284197.S8CCI9"/>
<dbReference type="HOGENOM" id="CLU_049413_2_2_1"/>
<dbReference type="InterPro" id="IPR003140">
    <property type="entry name" value="PLipase/COase/thioEstase"/>
</dbReference>
<dbReference type="EC" id="3.1.2.22" evidence="2"/>
<dbReference type="Gene3D" id="3.40.50.1820">
    <property type="entry name" value="alpha/beta hydrolase"/>
    <property type="match status" value="1"/>
</dbReference>
<dbReference type="PANTHER" id="PTHR10655">
    <property type="entry name" value="LYSOPHOSPHOLIPASE-RELATED"/>
    <property type="match status" value="1"/>
</dbReference>
<evidence type="ECO:0000256" key="4">
    <source>
        <dbReference type="ARBA" id="ARBA00022487"/>
    </source>
</evidence>
<feature type="domain" description="Phospholipase/carboxylesterase/thioesterase" evidence="11">
    <location>
        <begin position="214"/>
        <end position="306"/>
    </location>
</feature>
<gene>
    <name evidence="12" type="ORF">H072_646</name>
</gene>
<protein>
    <recommendedName>
        <fullName evidence="3">Acyl-protein thioesterase 1</fullName>
        <ecNumber evidence="2">3.1.2.22</ecNumber>
    </recommendedName>
    <alternativeName>
        <fullName evidence="8">Palmitoyl-protein hydrolase</fullName>
    </alternativeName>
</protein>
<dbReference type="SUPFAM" id="SSF53474">
    <property type="entry name" value="alpha/beta-Hydrolases"/>
    <property type="match status" value="1"/>
</dbReference>
<organism evidence="12 13">
    <name type="scientific">Dactylellina haptotyla (strain CBS 200.50)</name>
    <name type="common">Nematode-trapping fungus</name>
    <name type="synonym">Monacrosporium haptotylum</name>
    <dbReference type="NCBI Taxonomy" id="1284197"/>
    <lineage>
        <taxon>Eukaryota</taxon>
        <taxon>Fungi</taxon>
        <taxon>Dikarya</taxon>
        <taxon>Ascomycota</taxon>
        <taxon>Pezizomycotina</taxon>
        <taxon>Orbiliomycetes</taxon>
        <taxon>Orbiliales</taxon>
        <taxon>Orbiliaceae</taxon>
        <taxon>Dactylellina</taxon>
    </lineage>
</organism>
<comment type="function">
    <text evidence="7">Hydrolyzes fatty acids from S-acylated cysteine residues in proteins with a strong preference for palmitoylated G-alpha proteins over other acyl substrates. Mediates the deacylation of G-alpha proteins such as GPA1 in vivo, but has weak or no activity toward palmitoylated Ras proteins. Has weak lysophospholipase activity in vitro; however such activity may not exist in vivo.</text>
</comment>
<dbReference type="GO" id="GO:0005737">
    <property type="term" value="C:cytoplasm"/>
    <property type="evidence" value="ECO:0007669"/>
    <property type="project" value="TreeGrafter"/>
</dbReference>
<reference evidence="13" key="2">
    <citation type="submission" date="2013-04" db="EMBL/GenBank/DDBJ databases">
        <title>Genomic mechanisms accounting for the adaptation to parasitism in nematode-trapping fungi.</title>
        <authorList>
            <person name="Ahren D.G."/>
        </authorList>
    </citation>
    <scope>NUCLEOTIDE SEQUENCE [LARGE SCALE GENOMIC DNA]</scope>
    <source>
        <strain evidence="13">CBS 200.50</strain>
    </source>
</reference>
<evidence type="ECO:0000256" key="5">
    <source>
        <dbReference type="ARBA" id="ARBA00022801"/>
    </source>
</evidence>
<sequence length="308" mass="34135">MASSPPLPADSESREVSEKSGTRSYKDPFIVQPSGPHTHTIILLHGRGSNGPKFGKEFITSASSTGKNLSETFPFAKFIFPTAKKRRAVVFKRMPINQWFDLYDINRQGYREHLSVDGLQETTGFIHGLIEQEVQGGIAAERIVMGGLSQGCAASLYSLLCFNERLGGYVGMSGWLPFARHMQDIIEDESEGSSEDDIFARSDDEASESEKESTPDQISKAINFARENISHAPLSSSFTSLPVSKTLVFLGHGALDEKVKCNLGEGAQDVLMSLGFRVTWKKYNDLGHWYSVPDEIDDIERFLEKCLV</sequence>
<feature type="domain" description="Phospholipase/carboxylesterase/thioesterase" evidence="11">
    <location>
        <begin position="27"/>
        <end position="183"/>
    </location>
</feature>
<proteinExistence type="inferred from homology"/>
<dbReference type="GO" id="GO:0052689">
    <property type="term" value="F:carboxylic ester hydrolase activity"/>
    <property type="evidence" value="ECO:0007669"/>
    <property type="project" value="UniProtKB-KW"/>
</dbReference>
<dbReference type="EMBL" id="AQGS01000016">
    <property type="protein sequence ID" value="EPS45342.1"/>
    <property type="molecule type" value="Genomic_DNA"/>
</dbReference>
<evidence type="ECO:0000256" key="9">
    <source>
        <dbReference type="ARBA" id="ARBA00047337"/>
    </source>
</evidence>
<dbReference type="OMA" id="PKSEHTH"/>
<evidence type="ECO:0000256" key="7">
    <source>
        <dbReference type="ARBA" id="ARBA00029392"/>
    </source>
</evidence>
<evidence type="ECO:0000256" key="8">
    <source>
        <dbReference type="ARBA" id="ARBA00031195"/>
    </source>
</evidence>
<evidence type="ECO:0000256" key="2">
    <source>
        <dbReference type="ARBA" id="ARBA00012423"/>
    </source>
</evidence>